<proteinExistence type="predicted"/>
<name>A0A0L9UY46_PHAAN</name>
<dbReference type="AlphaFoldDB" id="A0A0L9UY46"/>
<reference evidence="2" key="1">
    <citation type="journal article" date="2015" name="Proc. Natl. Acad. Sci. U.S.A.">
        <title>Genome sequencing of adzuki bean (Vigna angularis) provides insight into high starch and low fat accumulation and domestication.</title>
        <authorList>
            <person name="Yang K."/>
            <person name="Tian Z."/>
            <person name="Chen C."/>
            <person name="Luo L."/>
            <person name="Zhao B."/>
            <person name="Wang Z."/>
            <person name="Yu L."/>
            <person name="Li Y."/>
            <person name="Sun Y."/>
            <person name="Li W."/>
            <person name="Chen Y."/>
            <person name="Li Y."/>
            <person name="Zhang Y."/>
            <person name="Ai D."/>
            <person name="Zhao J."/>
            <person name="Shang C."/>
            <person name="Ma Y."/>
            <person name="Wu B."/>
            <person name="Wang M."/>
            <person name="Gao L."/>
            <person name="Sun D."/>
            <person name="Zhang P."/>
            <person name="Guo F."/>
            <person name="Wang W."/>
            <person name="Li Y."/>
            <person name="Wang J."/>
            <person name="Varshney R.K."/>
            <person name="Wang J."/>
            <person name="Ling H.Q."/>
            <person name="Wan P."/>
        </authorList>
    </citation>
    <scope>NUCLEOTIDE SEQUENCE</scope>
    <source>
        <strain evidence="2">cv. Jingnong 6</strain>
    </source>
</reference>
<evidence type="ECO:0000313" key="2">
    <source>
        <dbReference type="Proteomes" id="UP000053144"/>
    </source>
</evidence>
<dbReference type="Proteomes" id="UP000053144">
    <property type="component" value="Chromosome 7"/>
</dbReference>
<dbReference type="EMBL" id="CM003377">
    <property type="protein sequence ID" value="KOM47449.1"/>
    <property type="molecule type" value="Genomic_DNA"/>
</dbReference>
<dbReference type="Gramene" id="KOM47449">
    <property type="protein sequence ID" value="KOM47449"/>
    <property type="gene ID" value="LR48_Vigan07g115300"/>
</dbReference>
<evidence type="ECO:0000313" key="1">
    <source>
        <dbReference type="EMBL" id="KOM47449.1"/>
    </source>
</evidence>
<sequence>MVVRRWFVGGDLWVETFVGLQEDRGDMLKLISHGKKVNKLGPCAEGIQHIVLNSTLMPLIEICYDYVDKGLLLGFIER</sequence>
<protein>
    <submittedName>
        <fullName evidence="1">Uncharacterized protein</fullName>
    </submittedName>
</protein>
<accession>A0A0L9UY46</accession>
<organism evidence="1 2">
    <name type="scientific">Phaseolus angularis</name>
    <name type="common">Azuki bean</name>
    <name type="synonym">Vigna angularis</name>
    <dbReference type="NCBI Taxonomy" id="3914"/>
    <lineage>
        <taxon>Eukaryota</taxon>
        <taxon>Viridiplantae</taxon>
        <taxon>Streptophyta</taxon>
        <taxon>Embryophyta</taxon>
        <taxon>Tracheophyta</taxon>
        <taxon>Spermatophyta</taxon>
        <taxon>Magnoliopsida</taxon>
        <taxon>eudicotyledons</taxon>
        <taxon>Gunneridae</taxon>
        <taxon>Pentapetalae</taxon>
        <taxon>rosids</taxon>
        <taxon>fabids</taxon>
        <taxon>Fabales</taxon>
        <taxon>Fabaceae</taxon>
        <taxon>Papilionoideae</taxon>
        <taxon>50 kb inversion clade</taxon>
        <taxon>NPAAA clade</taxon>
        <taxon>indigoferoid/millettioid clade</taxon>
        <taxon>Phaseoleae</taxon>
        <taxon>Vigna</taxon>
    </lineage>
</organism>
<gene>
    <name evidence="1" type="ORF">LR48_Vigan07g115300</name>
</gene>